<dbReference type="GO" id="GO:0008466">
    <property type="term" value="F:glycogenin glucosyltransferase activity"/>
    <property type="evidence" value="ECO:0007669"/>
    <property type="project" value="UniProtKB-EC"/>
</dbReference>
<proteinExistence type="inferred from homology"/>
<dbReference type="Gene3D" id="3.90.550.10">
    <property type="entry name" value="Spore Coat Polysaccharide Biosynthesis Protein SpsA, Chain A"/>
    <property type="match status" value="1"/>
</dbReference>
<dbReference type="HOGENOM" id="CLU_017171_4_2_1"/>
<evidence type="ECO:0000256" key="2">
    <source>
        <dbReference type="ARBA" id="ARBA00004496"/>
    </source>
</evidence>
<dbReference type="SUPFAM" id="SSF53448">
    <property type="entry name" value="Nucleotide-diphospho-sugar transferases"/>
    <property type="match status" value="1"/>
</dbReference>
<dbReference type="Pfam" id="PF01501">
    <property type="entry name" value="Glyco_transf_8"/>
    <property type="match status" value="1"/>
</dbReference>
<evidence type="ECO:0000256" key="11">
    <source>
        <dbReference type="ARBA" id="ARBA00050886"/>
    </source>
</evidence>
<dbReference type="STRING" id="379508.A5DZB1"/>
<dbReference type="CDD" id="cd02537">
    <property type="entry name" value="GT8_Glycogenin"/>
    <property type="match status" value="1"/>
</dbReference>
<dbReference type="GeneID" id="5233205"/>
<evidence type="ECO:0000256" key="13">
    <source>
        <dbReference type="ARBA" id="ARBA00057883"/>
    </source>
</evidence>
<keyword evidence="6" id="KW-0320">Glycogen biosynthesis</keyword>
<keyword evidence="8" id="KW-0464">Manganese</keyword>
<evidence type="ECO:0000256" key="10">
    <source>
        <dbReference type="ARBA" id="ARBA00038934"/>
    </source>
</evidence>
<evidence type="ECO:0000313" key="15">
    <source>
        <dbReference type="EMBL" id="EDK44519.1"/>
    </source>
</evidence>
<evidence type="ECO:0000313" key="16">
    <source>
        <dbReference type="Proteomes" id="UP000001996"/>
    </source>
</evidence>
<name>A5DZB1_LODEL</name>
<comment type="catalytic activity">
    <reaction evidence="12">
        <text>L-tyrosyl-[glycogenin] + UDP-alpha-D-glucose = alpha-D-glucosyl-L-tyrosyl-[glycogenin] + UDP + H(+)</text>
        <dbReference type="Rhea" id="RHEA:23360"/>
        <dbReference type="Rhea" id="RHEA-COMP:14604"/>
        <dbReference type="Rhea" id="RHEA-COMP:14605"/>
        <dbReference type="ChEBI" id="CHEBI:15378"/>
        <dbReference type="ChEBI" id="CHEBI:46858"/>
        <dbReference type="ChEBI" id="CHEBI:58223"/>
        <dbReference type="ChEBI" id="CHEBI:58885"/>
        <dbReference type="ChEBI" id="CHEBI:140573"/>
        <dbReference type="EC" id="2.4.1.186"/>
    </reaction>
</comment>
<organism evidence="15 16">
    <name type="scientific">Lodderomyces elongisporus (strain ATCC 11503 / CBS 2605 / JCM 1781 / NBRC 1676 / NRRL YB-4239)</name>
    <name type="common">Yeast</name>
    <name type="synonym">Saccharomyces elongisporus</name>
    <dbReference type="NCBI Taxonomy" id="379508"/>
    <lineage>
        <taxon>Eukaryota</taxon>
        <taxon>Fungi</taxon>
        <taxon>Dikarya</taxon>
        <taxon>Ascomycota</taxon>
        <taxon>Saccharomycotina</taxon>
        <taxon>Pichiomycetes</taxon>
        <taxon>Debaryomycetaceae</taxon>
        <taxon>Candida/Lodderomyces clade</taxon>
        <taxon>Lodderomyces</taxon>
    </lineage>
</organism>
<sequence>MSASNSAFVTLLVGESYAPGVLTLGSKLKELGTSHKLVLLLDTSTVSQELQDLISTVYDEIIPVDTIQAPLTKLAETLDRPELSITYTKLLLWGLTQYESIVYLDADVLPLQSLDNLFDSYEIGVGEIAASPDSGWPDIFNSGVFKLKPNQETLNSLIEFAGKGDSLTFDGADQGLLNEFYPNWHRLPYLYNVTPNYRQDYQYLPAFHRFFKDIKALHYIGGAKPWSYDNILSSDLSNFHQFWWDDFNRFFDKSTRYKLLRLKGEGANLRFQKLVNEWDVSNLKEPQQLQRASFASESVSDSGKHIEHPPIFPWEHRDKREATRFFHEGDDLPSYQDVTQDEEKDKDEAFHEKLRRNLDVLKATKLGSSSSPAPPRTKKAPLLKEYNFGQGDDDFNPDKSLDEVSKLPLKFFSKEKARRESEDK</sequence>
<keyword evidence="16" id="KW-1185">Reference proteome</keyword>
<dbReference type="VEuPathDB" id="FungiDB:LELG_02698"/>
<keyword evidence="5" id="KW-0479">Metal-binding</keyword>
<comment type="subcellular location">
    <subcellularLocation>
        <location evidence="2">Cytoplasm</location>
    </subcellularLocation>
</comment>
<dbReference type="OMA" id="KILIWKQ"/>
<evidence type="ECO:0000256" key="5">
    <source>
        <dbReference type="ARBA" id="ARBA00022723"/>
    </source>
</evidence>
<dbReference type="GO" id="GO:0005737">
    <property type="term" value="C:cytoplasm"/>
    <property type="evidence" value="ECO:0007669"/>
    <property type="project" value="UniProtKB-SubCell"/>
</dbReference>
<dbReference type="KEGG" id="lel:PVL30_003547"/>
<comment type="function">
    <text evidence="13">Self-glucosylating initiator of glycogen synthesis. It catalyzes the formation of a short alpha (1,4)-glucosyl chain covalently attached via a glucose 1-O-tyrosyl linkage to internal tyrosine residues and these chains act as primers for the elongation reaction catalyzed by glycogen synthase.</text>
</comment>
<comment type="cofactor">
    <cofactor evidence="1">
        <name>Mn(2+)</name>
        <dbReference type="ChEBI" id="CHEBI:29035"/>
    </cofactor>
</comment>
<reference evidence="15 16" key="1">
    <citation type="journal article" date="2009" name="Nature">
        <title>Evolution of pathogenicity and sexual reproduction in eight Candida genomes.</title>
        <authorList>
            <person name="Butler G."/>
            <person name="Rasmussen M.D."/>
            <person name="Lin M.F."/>
            <person name="Santos M.A."/>
            <person name="Sakthikumar S."/>
            <person name="Munro C.A."/>
            <person name="Rheinbay E."/>
            <person name="Grabherr M."/>
            <person name="Forche A."/>
            <person name="Reedy J.L."/>
            <person name="Agrafioti I."/>
            <person name="Arnaud M.B."/>
            <person name="Bates S."/>
            <person name="Brown A.J."/>
            <person name="Brunke S."/>
            <person name="Costanzo M.C."/>
            <person name="Fitzpatrick D.A."/>
            <person name="de Groot P.W."/>
            <person name="Harris D."/>
            <person name="Hoyer L.L."/>
            <person name="Hube B."/>
            <person name="Klis F.M."/>
            <person name="Kodira C."/>
            <person name="Lennard N."/>
            <person name="Logue M.E."/>
            <person name="Martin R."/>
            <person name="Neiman A.M."/>
            <person name="Nikolaou E."/>
            <person name="Quail M.A."/>
            <person name="Quinn J."/>
            <person name="Santos M.C."/>
            <person name="Schmitzberger F.F."/>
            <person name="Sherlock G."/>
            <person name="Shah P."/>
            <person name="Silverstein K.A."/>
            <person name="Skrzypek M.S."/>
            <person name="Soll D."/>
            <person name="Staggs R."/>
            <person name="Stansfield I."/>
            <person name="Stumpf M.P."/>
            <person name="Sudbery P.E."/>
            <person name="Srikantha T."/>
            <person name="Zeng Q."/>
            <person name="Berman J."/>
            <person name="Berriman M."/>
            <person name="Heitman J."/>
            <person name="Gow N.A."/>
            <person name="Lorenz M.C."/>
            <person name="Birren B.W."/>
            <person name="Kellis M."/>
            <person name="Cuomo C.A."/>
        </authorList>
    </citation>
    <scope>NUCLEOTIDE SEQUENCE [LARGE SCALE GENOMIC DNA]</scope>
    <source>
        <strain evidence="16">ATCC 11503 / BCRC 21390 / CBS 2605 / JCM 1781 / NBRC 1676 / NRRL YB-4239</strain>
    </source>
</reference>
<evidence type="ECO:0000256" key="3">
    <source>
        <dbReference type="ARBA" id="ARBA00022490"/>
    </source>
</evidence>
<evidence type="ECO:0000256" key="9">
    <source>
        <dbReference type="ARBA" id="ARBA00038162"/>
    </source>
</evidence>
<evidence type="ECO:0000256" key="8">
    <source>
        <dbReference type="ARBA" id="ARBA00023211"/>
    </source>
</evidence>
<dbReference type="PANTHER" id="PTHR11183">
    <property type="entry name" value="GLYCOGENIN SUBFAMILY MEMBER"/>
    <property type="match status" value="1"/>
</dbReference>
<comment type="catalytic activity">
    <reaction evidence="11">
        <text>[1,4-alpha-D-glucosyl](n)-L-tyrosyl-[glycogenin] + UDP-alpha-D-glucose = [1,4-alpha-D-glucosyl](n+1)-L-tyrosyl-[glycogenin] + UDP + H(+)</text>
        <dbReference type="Rhea" id="RHEA:56560"/>
        <dbReference type="Rhea" id="RHEA-COMP:14606"/>
        <dbReference type="Rhea" id="RHEA-COMP:14607"/>
        <dbReference type="ChEBI" id="CHEBI:15378"/>
        <dbReference type="ChEBI" id="CHEBI:58223"/>
        <dbReference type="ChEBI" id="CHEBI:58885"/>
        <dbReference type="ChEBI" id="CHEBI:140574"/>
        <dbReference type="EC" id="2.4.1.186"/>
    </reaction>
</comment>
<feature type="region of interest" description="Disordered" evidence="14">
    <location>
        <begin position="361"/>
        <end position="401"/>
    </location>
</feature>
<protein>
    <recommendedName>
        <fullName evidence="10">glycogenin glucosyltransferase</fullName>
        <ecNumber evidence="10">2.4.1.186</ecNumber>
    </recommendedName>
</protein>
<dbReference type="OrthoDB" id="2014201at2759"/>
<comment type="similarity">
    <text evidence="9">Belongs to the glycosyltransferase 8 family. Glycogenin subfamily.</text>
</comment>
<keyword evidence="3" id="KW-0963">Cytoplasm</keyword>
<evidence type="ECO:0000256" key="4">
    <source>
        <dbReference type="ARBA" id="ARBA00022679"/>
    </source>
</evidence>
<dbReference type="EC" id="2.4.1.186" evidence="10"/>
<dbReference type="AlphaFoldDB" id="A5DZB1"/>
<accession>A5DZB1</accession>
<dbReference type="InParanoid" id="A5DZB1"/>
<dbReference type="GO" id="GO:0046872">
    <property type="term" value="F:metal ion binding"/>
    <property type="evidence" value="ECO:0007669"/>
    <property type="project" value="UniProtKB-KW"/>
</dbReference>
<dbReference type="eggNOG" id="KOG1950">
    <property type="taxonomic scope" value="Eukaryota"/>
</dbReference>
<keyword evidence="4" id="KW-0808">Transferase</keyword>
<keyword evidence="7" id="KW-0325">Glycoprotein</keyword>
<dbReference type="FunCoup" id="A5DZB1">
    <property type="interactions" value="78"/>
</dbReference>
<gene>
    <name evidence="15" type="ORF">LELG_02698</name>
</gene>
<dbReference type="InterPro" id="IPR050587">
    <property type="entry name" value="GNT1/Glycosyltrans_8"/>
</dbReference>
<dbReference type="FunFam" id="3.90.550.10:FF:000092">
    <property type="entry name" value="Glycogenin 2"/>
    <property type="match status" value="1"/>
</dbReference>
<dbReference type="InterPro" id="IPR002495">
    <property type="entry name" value="Glyco_trans_8"/>
</dbReference>
<dbReference type="Proteomes" id="UP000001996">
    <property type="component" value="Unassembled WGS sequence"/>
</dbReference>
<evidence type="ECO:0000256" key="6">
    <source>
        <dbReference type="ARBA" id="ARBA00023056"/>
    </source>
</evidence>
<evidence type="ECO:0000256" key="1">
    <source>
        <dbReference type="ARBA" id="ARBA00001936"/>
    </source>
</evidence>
<evidence type="ECO:0000256" key="12">
    <source>
        <dbReference type="ARBA" id="ARBA00052293"/>
    </source>
</evidence>
<dbReference type="EMBL" id="CH981526">
    <property type="protein sequence ID" value="EDK44519.1"/>
    <property type="molecule type" value="Genomic_DNA"/>
</dbReference>
<dbReference type="GO" id="GO:0005978">
    <property type="term" value="P:glycogen biosynthetic process"/>
    <property type="evidence" value="ECO:0007669"/>
    <property type="project" value="UniProtKB-KW"/>
</dbReference>
<evidence type="ECO:0000256" key="14">
    <source>
        <dbReference type="SAM" id="MobiDB-lite"/>
    </source>
</evidence>
<evidence type="ECO:0000256" key="7">
    <source>
        <dbReference type="ARBA" id="ARBA00023180"/>
    </source>
</evidence>
<dbReference type="InterPro" id="IPR029044">
    <property type="entry name" value="Nucleotide-diphossugar_trans"/>
</dbReference>